<name>A0AAU8B1X4_9VIRU</name>
<accession>A0AAU8B1X4</accession>
<proteinExistence type="predicted"/>
<dbReference type="InterPro" id="IPR046781">
    <property type="entry name" value="Phage_ORF5"/>
</dbReference>
<evidence type="ECO:0000313" key="2">
    <source>
        <dbReference type="EMBL" id="XCD07125.1"/>
    </source>
</evidence>
<protein>
    <submittedName>
        <fullName evidence="1">Nonstructural protein</fullName>
    </submittedName>
</protein>
<sequence length="100" mass="10987">MVFSVYSIRDFKSGFLAPTVEVNDAVAIRNFEHAVLNSEQSLFFSHPEDYALYLIGAYDADRGVLTPVSPVVELLTATQVFNRTTTSRITGGERDAADAL</sequence>
<evidence type="ECO:0000313" key="1">
    <source>
        <dbReference type="EMBL" id="XCD05563.1"/>
    </source>
</evidence>
<dbReference type="EMBL" id="PP511576">
    <property type="protein sequence ID" value="XCD05563.1"/>
    <property type="molecule type" value="Genomic_DNA"/>
</dbReference>
<organism evidence="1">
    <name type="scientific">Dulem virus 129</name>
    <dbReference type="NCBI Taxonomy" id="3145606"/>
    <lineage>
        <taxon>Viruses</taxon>
        <taxon>Monodnaviria</taxon>
        <taxon>Sangervirae</taxon>
        <taxon>Phixviricota</taxon>
        <taxon>Malgrandaviricetes</taxon>
        <taxon>Petitvirales</taxon>
        <taxon>Microviridae</taxon>
        <taxon>Microvirus</taxon>
    </lineage>
</organism>
<dbReference type="EMBL" id="PP511754">
    <property type="protein sequence ID" value="XCD07125.1"/>
    <property type="molecule type" value="Genomic_DNA"/>
</dbReference>
<dbReference type="Pfam" id="PF20577">
    <property type="entry name" value="Phage_ORF5"/>
    <property type="match status" value="1"/>
</dbReference>
<reference evidence="1" key="1">
    <citation type="submission" date="2024-03" db="EMBL/GenBank/DDBJ databases">
        <title>Diverse circular DNA viruses in blood, oral, and fecal samples of captive lemurs.</title>
        <authorList>
            <person name="Paietta E.N."/>
            <person name="Kraberger S."/>
            <person name="Lund M.C."/>
            <person name="Custer J.M."/>
            <person name="Vargas K.M."/>
            <person name="Ehmke E.E."/>
            <person name="Yoder A.D."/>
            <person name="Varsani A."/>
        </authorList>
    </citation>
    <scope>NUCLEOTIDE SEQUENCE</scope>
    <source>
        <strain evidence="1">Duke_24FS_105</strain>
        <strain evidence="2">Duke_26_84</strain>
    </source>
</reference>